<keyword evidence="2" id="KW-1185">Reference proteome</keyword>
<sequence length="74" mass="8320">MSGKGDSSAMVRVSTYGDGIDSKMEEEDTRYVIDELKKSQESLQNYNRYKVDVYKSLLSKDARADSVVFRGGKS</sequence>
<gene>
    <name evidence="1" type="ORF">K0M31_016829</name>
</gene>
<dbReference type="Proteomes" id="UP001177670">
    <property type="component" value="Unassembled WGS sequence"/>
</dbReference>
<evidence type="ECO:0000313" key="2">
    <source>
        <dbReference type="Proteomes" id="UP001177670"/>
    </source>
</evidence>
<reference evidence="1" key="1">
    <citation type="submission" date="2021-10" db="EMBL/GenBank/DDBJ databases">
        <title>Melipona bicolor Genome sequencing and assembly.</title>
        <authorList>
            <person name="Araujo N.S."/>
            <person name="Arias M.C."/>
        </authorList>
    </citation>
    <scope>NUCLEOTIDE SEQUENCE</scope>
    <source>
        <strain evidence="1">USP_2M_L1-L4_2017</strain>
        <tissue evidence="1">Whole body</tissue>
    </source>
</reference>
<name>A0AA40FEW6_9HYME</name>
<protein>
    <submittedName>
        <fullName evidence="1">Uncharacterized protein</fullName>
    </submittedName>
</protein>
<dbReference type="AlphaFoldDB" id="A0AA40FEW6"/>
<proteinExistence type="predicted"/>
<accession>A0AA40FEW6</accession>
<comment type="caution">
    <text evidence="1">The sequence shown here is derived from an EMBL/GenBank/DDBJ whole genome shotgun (WGS) entry which is preliminary data.</text>
</comment>
<evidence type="ECO:0000313" key="1">
    <source>
        <dbReference type="EMBL" id="KAK1117279.1"/>
    </source>
</evidence>
<organism evidence="1 2">
    <name type="scientific">Melipona bicolor</name>
    <dbReference type="NCBI Taxonomy" id="60889"/>
    <lineage>
        <taxon>Eukaryota</taxon>
        <taxon>Metazoa</taxon>
        <taxon>Ecdysozoa</taxon>
        <taxon>Arthropoda</taxon>
        <taxon>Hexapoda</taxon>
        <taxon>Insecta</taxon>
        <taxon>Pterygota</taxon>
        <taxon>Neoptera</taxon>
        <taxon>Endopterygota</taxon>
        <taxon>Hymenoptera</taxon>
        <taxon>Apocrita</taxon>
        <taxon>Aculeata</taxon>
        <taxon>Apoidea</taxon>
        <taxon>Anthophila</taxon>
        <taxon>Apidae</taxon>
        <taxon>Melipona</taxon>
    </lineage>
</organism>
<dbReference type="EMBL" id="JAHYIQ010000053">
    <property type="protein sequence ID" value="KAK1117279.1"/>
    <property type="molecule type" value="Genomic_DNA"/>
</dbReference>